<feature type="region of interest" description="Disordered" evidence="8">
    <location>
        <begin position="234"/>
        <end position="257"/>
    </location>
</feature>
<dbReference type="InterPro" id="IPR008979">
    <property type="entry name" value="Galactose-bd-like_sf"/>
</dbReference>
<protein>
    <submittedName>
        <fullName evidence="11">Streptogrisin C</fullName>
        <ecNumber evidence="11">3.4.21.-</ecNumber>
    </submittedName>
</protein>
<evidence type="ECO:0000256" key="5">
    <source>
        <dbReference type="ARBA" id="ARBA00022825"/>
    </source>
</evidence>
<keyword evidence="4 11" id="KW-0378">Hydrolase</keyword>
<dbReference type="Pfam" id="PF01483">
    <property type="entry name" value="P_proprotein"/>
    <property type="match status" value="1"/>
</dbReference>
<comment type="caution">
    <text evidence="11">The sequence shown here is derived from an EMBL/GenBank/DDBJ whole genome shotgun (WGS) entry which is preliminary data.</text>
</comment>
<dbReference type="PROSITE" id="PS00134">
    <property type="entry name" value="TRYPSIN_HIS"/>
    <property type="match status" value="1"/>
</dbReference>
<feature type="region of interest" description="Disordered" evidence="8">
    <location>
        <begin position="395"/>
        <end position="452"/>
    </location>
</feature>
<dbReference type="EMBL" id="JADOUF010000001">
    <property type="protein sequence ID" value="MBG6141219.1"/>
    <property type="molecule type" value="Genomic_DNA"/>
</dbReference>
<dbReference type="EC" id="3.4.21.-" evidence="11"/>
<comment type="similarity">
    <text evidence="1">Belongs to the peptidase S1 family.</text>
</comment>
<keyword evidence="12" id="KW-1185">Reference proteome</keyword>
<dbReference type="GO" id="GO:0004252">
    <property type="term" value="F:serine-type endopeptidase activity"/>
    <property type="evidence" value="ECO:0007669"/>
    <property type="project" value="InterPro"/>
</dbReference>
<dbReference type="SUPFAM" id="SSF49785">
    <property type="entry name" value="Galactose-binding domain-like"/>
    <property type="match status" value="1"/>
</dbReference>
<keyword evidence="3 9" id="KW-0732">Signal</keyword>
<proteinExistence type="inferred from homology"/>
<dbReference type="PRINTS" id="PR00861">
    <property type="entry name" value="ALYTICPTASE"/>
</dbReference>
<dbReference type="Gene3D" id="2.60.120.260">
    <property type="entry name" value="Galactose-binding domain-like"/>
    <property type="match status" value="1"/>
</dbReference>
<evidence type="ECO:0000256" key="1">
    <source>
        <dbReference type="ARBA" id="ARBA00007664"/>
    </source>
</evidence>
<keyword evidence="2" id="KW-0645">Protease</keyword>
<evidence type="ECO:0000313" key="12">
    <source>
        <dbReference type="Proteomes" id="UP000622552"/>
    </source>
</evidence>
<evidence type="ECO:0000256" key="7">
    <source>
        <dbReference type="ARBA" id="ARBA00023157"/>
    </source>
</evidence>
<evidence type="ECO:0000256" key="3">
    <source>
        <dbReference type="ARBA" id="ARBA00022729"/>
    </source>
</evidence>
<dbReference type="GO" id="GO:0005576">
    <property type="term" value="C:extracellular region"/>
    <property type="evidence" value="ECO:0007669"/>
    <property type="project" value="InterPro"/>
</dbReference>
<keyword evidence="6" id="KW-0865">Zymogen</keyword>
<evidence type="ECO:0000256" key="4">
    <source>
        <dbReference type="ARBA" id="ARBA00022801"/>
    </source>
</evidence>
<evidence type="ECO:0000256" key="2">
    <source>
        <dbReference type="ARBA" id="ARBA00022670"/>
    </source>
</evidence>
<accession>A0A8J7GKH3</accession>
<dbReference type="PROSITE" id="PS51829">
    <property type="entry name" value="P_HOMO_B"/>
    <property type="match status" value="1"/>
</dbReference>
<gene>
    <name evidence="11" type="ORF">IW245_007413</name>
</gene>
<feature type="chain" id="PRO_5039722115" evidence="9">
    <location>
        <begin position="22"/>
        <end position="545"/>
    </location>
</feature>
<feature type="compositionally biased region" description="Pro residues" evidence="8">
    <location>
        <begin position="414"/>
        <end position="430"/>
    </location>
</feature>
<evidence type="ECO:0000259" key="10">
    <source>
        <dbReference type="PROSITE" id="PS51829"/>
    </source>
</evidence>
<dbReference type="InterPro" id="IPR043504">
    <property type="entry name" value="Peptidase_S1_PA_chymotrypsin"/>
</dbReference>
<dbReference type="Gene3D" id="2.40.10.10">
    <property type="entry name" value="Trypsin-like serine proteases"/>
    <property type="match status" value="2"/>
</dbReference>
<dbReference type="SUPFAM" id="SSF50494">
    <property type="entry name" value="Trypsin-like serine proteases"/>
    <property type="match status" value="1"/>
</dbReference>
<keyword evidence="5" id="KW-0720">Serine protease</keyword>
<organism evidence="11 12">
    <name type="scientific">Longispora fulva</name>
    <dbReference type="NCBI Taxonomy" id="619741"/>
    <lineage>
        <taxon>Bacteria</taxon>
        <taxon>Bacillati</taxon>
        <taxon>Actinomycetota</taxon>
        <taxon>Actinomycetes</taxon>
        <taxon>Micromonosporales</taxon>
        <taxon>Micromonosporaceae</taxon>
        <taxon>Longispora</taxon>
    </lineage>
</organism>
<dbReference type="InterPro" id="IPR033116">
    <property type="entry name" value="TRYPSIN_SER"/>
</dbReference>
<dbReference type="InterPro" id="IPR001316">
    <property type="entry name" value="Pept_S1A_streptogrisin"/>
</dbReference>
<reference evidence="11" key="1">
    <citation type="submission" date="2020-11" db="EMBL/GenBank/DDBJ databases">
        <title>Sequencing the genomes of 1000 actinobacteria strains.</title>
        <authorList>
            <person name="Klenk H.-P."/>
        </authorList>
    </citation>
    <scope>NUCLEOTIDE SEQUENCE</scope>
    <source>
        <strain evidence="11">DSM 45356</strain>
    </source>
</reference>
<name>A0A8J7GKH3_9ACTN</name>
<dbReference type="Proteomes" id="UP000622552">
    <property type="component" value="Unassembled WGS sequence"/>
</dbReference>
<dbReference type="InterPro" id="IPR004236">
    <property type="entry name" value="Pept_S1_alpha_lytic"/>
</dbReference>
<sequence>MKRSIWLAVTTAALVTTGVAAGYPALAGYGAGGGTAASPEMLAGMQRDLGLTASQARTRLDQQESANRAAGALGGDLVASSWFDPATGKLTVAVSDADAAARVRAAGAVPRNVTHSAAELSGIARNIGRLAEGGSAGVASWGVDARSNSVVVSVYDTVAAADFTARAKALGDAVRVETVARPFVQQTGVVQAGDPWWPGTESNCSVAFAATDSSGGRHFVTAGHCTNDANQAAYGKNSSGTKGEQLGTSNVGGSRSVNAREGDMGVVAVNHANAWTLSNSVNTWGGAAVSVNGVAEAVVGTAICKSGNTSHWTCGTVTKVNESVDYGNGLIIDGLSETNACSAGGDSGGAYVMGTGATAKAVGIHSGGGNGCGQSDPNTIFQPVSEALTKWGLTLYTGGSTPTTAPPTTGTPTTAPPTTRPPTSQPPTTAPPAGRTFTSTQFGFIPDPGTLDSPVTSTAPGSAAGTVTVKVTASHWCGSDLEITLVGPNGAQYPVKQAGGSCTSYNGGTYPVSGVSSPAAGTWTLRVTDVKAWNFGNLSGWSITV</sequence>
<dbReference type="Pfam" id="PF02983">
    <property type="entry name" value="Pro_Al_protease"/>
    <property type="match status" value="1"/>
</dbReference>
<dbReference type="PROSITE" id="PS00135">
    <property type="entry name" value="TRYPSIN_SER"/>
    <property type="match status" value="1"/>
</dbReference>
<dbReference type="InterPro" id="IPR009003">
    <property type="entry name" value="Peptidase_S1_PA"/>
</dbReference>
<dbReference type="AlphaFoldDB" id="A0A8J7GKH3"/>
<dbReference type="InterPro" id="IPR002884">
    <property type="entry name" value="P_dom"/>
</dbReference>
<evidence type="ECO:0000256" key="6">
    <source>
        <dbReference type="ARBA" id="ARBA00023145"/>
    </source>
</evidence>
<feature type="signal peptide" evidence="9">
    <location>
        <begin position="1"/>
        <end position="21"/>
    </location>
</feature>
<keyword evidence="7" id="KW-1015">Disulfide bond</keyword>
<evidence type="ECO:0000256" key="9">
    <source>
        <dbReference type="SAM" id="SignalP"/>
    </source>
</evidence>
<dbReference type="InterPro" id="IPR018114">
    <property type="entry name" value="TRYPSIN_HIS"/>
</dbReference>
<feature type="compositionally biased region" description="Low complexity" evidence="8">
    <location>
        <begin position="397"/>
        <end position="413"/>
    </location>
</feature>
<evidence type="ECO:0000313" key="11">
    <source>
        <dbReference type="EMBL" id="MBG6141219.1"/>
    </source>
</evidence>
<dbReference type="Gene3D" id="3.30.300.50">
    <property type="match status" value="2"/>
</dbReference>
<dbReference type="CDD" id="cd21112">
    <property type="entry name" value="alphaLP-like"/>
    <property type="match status" value="1"/>
</dbReference>
<feature type="compositionally biased region" description="Polar residues" evidence="8">
    <location>
        <begin position="236"/>
        <end position="257"/>
    </location>
</feature>
<evidence type="ECO:0000256" key="8">
    <source>
        <dbReference type="SAM" id="MobiDB-lite"/>
    </source>
</evidence>
<dbReference type="GO" id="GO:0006508">
    <property type="term" value="P:proteolysis"/>
    <property type="evidence" value="ECO:0007669"/>
    <property type="project" value="UniProtKB-KW"/>
</dbReference>
<feature type="domain" description="P/Homo B" evidence="10">
    <location>
        <begin position="424"/>
        <end position="545"/>
    </location>
</feature>
<dbReference type="InterPro" id="IPR035070">
    <property type="entry name" value="Streptogrisin_prodomain"/>
</dbReference>
<dbReference type="RefSeq" id="WP_197007669.1">
    <property type="nucleotide sequence ID" value="NZ_BONS01000030.1"/>
</dbReference>